<accession>A0AAE3W108</accession>
<dbReference type="AlphaFoldDB" id="A0AAE3W108"/>
<dbReference type="Gene3D" id="3.40.630.30">
    <property type="match status" value="1"/>
</dbReference>
<comment type="caution">
    <text evidence="2">The sequence shown here is derived from an EMBL/GenBank/DDBJ whole genome shotgun (WGS) entry which is preliminary data.</text>
</comment>
<dbReference type="SUPFAM" id="SSF55729">
    <property type="entry name" value="Acyl-CoA N-acyltransferases (Nat)"/>
    <property type="match status" value="1"/>
</dbReference>
<proteinExistence type="predicted"/>
<dbReference type="InterPro" id="IPR052523">
    <property type="entry name" value="Trichothecene_AcTrans"/>
</dbReference>
<dbReference type="PANTHER" id="PTHR42791:SF1">
    <property type="entry name" value="N-ACETYLTRANSFERASE DOMAIN-CONTAINING PROTEIN"/>
    <property type="match status" value="1"/>
</dbReference>
<protein>
    <submittedName>
        <fullName evidence="2">GNAT superfamily N-acetyltransferase</fullName>
    </submittedName>
</protein>
<dbReference type="PROSITE" id="PS51186">
    <property type="entry name" value="GNAT"/>
    <property type="match status" value="1"/>
</dbReference>
<evidence type="ECO:0000313" key="2">
    <source>
        <dbReference type="EMBL" id="MDQ0366937.1"/>
    </source>
</evidence>
<evidence type="ECO:0000259" key="1">
    <source>
        <dbReference type="PROSITE" id="PS51186"/>
    </source>
</evidence>
<dbReference type="PANTHER" id="PTHR42791">
    <property type="entry name" value="GNAT FAMILY ACETYLTRANSFERASE"/>
    <property type="match status" value="1"/>
</dbReference>
<keyword evidence="3" id="KW-1185">Reference proteome</keyword>
<dbReference type="CDD" id="cd04301">
    <property type="entry name" value="NAT_SF"/>
    <property type="match status" value="1"/>
</dbReference>
<reference evidence="2 3" key="1">
    <citation type="submission" date="2023-07" db="EMBL/GenBank/DDBJ databases">
        <title>Sequencing the genomes of 1000 actinobacteria strains.</title>
        <authorList>
            <person name="Klenk H.-P."/>
        </authorList>
    </citation>
    <scope>NUCLEOTIDE SEQUENCE [LARGE SCALE GENOMIC DNA]</scope>
    <source>
        <strain evidence="2 3">DSM 44709</strain>
    </source>
</reference>
<dbReference type="Proteomes" id="UP001240236">
    <property type="component" value="Unassembled WGS sequence"/>
</dbReference>
<evidence type="ECO:0000313" key="3">
    <source>
        <dbReference type="Proteomes" id="UP001240236"/>
    </source>
</evidence>
<feature type="domain" description="N-acetyltransferase" evidence="1">
    <location>
        <begin position="54"/>
        <end position="200"/>
    </location>
</feature>
<name>A0AAE3W108_9ACTN</name>
<dbReference type="InterPro" id="IPR016181">
    <property type="entry name" value="Acyl_CoA_acyltransferase"/>
</dbReference>
<dbReference type="Pfam" id="PF13508">
    <property type="entry name" value="Acetyltransf_7"/>
    <property type="match status" value="1"/>
</dbReference>
<organism evidence="2 3">
    <name type="scientific">Catenuloplanes indicus</name>
    <dbReference type="NCBI Taxonomy" id="137267"/>
    <lineage>
        <taxon>Bacteria</taxon>
        <taxon>Bacillati</taxon>
        <taxon>Actinomycetota</taxon>
        <taxon>Actinomycetes</taxon>
        <taxon>Micromonosporales</taxon>
        <taxon>Micromonosporaceae</taxon>
        <taxon>Catenuloplanes</taxon>
    </lineage>
</organism>
<dbReference type="GO" id="GO:0016747">
    <property type="term" value="F:acyltransferase activity, transferring groups other than amino-acyl groups"/>
    <property type="evidence" value="ECO:0007669"/>
    <property type="project" value="InterPro"/>
</dbReference>
<gene>
    <name evidence="2" type="ORF">J2S42_003606</name>
</gene>
<dbReference type="EMBL" id="JAUSUZ010000001">
    <property type="protein sequence ID" value="MDQ0366937.1"/>
    <property type="molecule type" value="Genomic_DNA"/>
</dbReference>
<dbReference type="InterPro" id="IPR000182">
    <property type="entry name" value="GNAT_dom"/>
</dbReference>
<sequence length="201" mass="22050">MSASAAPAIRSVGAAELRSVTAVLVDALLDGDLAPWLAADRVRRSTIYPGYLGMLAEPLLEHGSANMIGNDAVALWIRVEELLPPEPRDYETRLRQMCGPQVQRFADLDSAIIRNHPTMRPHAYLAFLAVTPSAQGQGLGSALLDHVHEHLDAIGLPAYLEATGSRNRQLYLRHGFEDYGDPFPVGLGGPFLYPMWRDPRT</sequence>
<dbReference type="RefSeq" id="WP_307240629.1">
    <property type="nucleotide sequence ID" value="NZ_JAUSUZ010000001.1"/>
</dbReference>